<evidence type="ECO:0000313" key="10">
    <source>
        <dbReference type="Proteomes" id="UP000053268"/>
    </source>
</evidence>
<gene>
    <name evidence="9" type="ORF">RR46_02581</name>
</gene>
<dbReference type="InterPro" id="IPR042065">
    <property type="entry name" value="E3_ELL-like"/>
</dbReference>
<evidence type="ECO:0000256" key="2">
    <source>
        <dbReference type="ARBA" id="ARBA00009171"/>
    </source>
</evidence>
<keyword evidence="10" id="KW-1185">Reference proteome</keyword>
<proteinExistence type="inferred from homology"/>
<feature type="compositionally biased region" description="Pro residues" evidence="7">
    <location>
        <begin position="311"/>
        <end position="322"/>
    </location>
</feature>
<dbReference type="GO" id="GO:0008023">
    <property type="term" value="C:transcription elongation factor complex"/>
    <property type="evidence" value="ECO:0007669"/>
    <property type="project" value="InterPro"/>
</dbReference>
<dbReference type="InterPro" id="IPR019464">
    <property type="entry name" value="ELL_N"/>
</dbReference>
<feature type="compositionally biased region" description="Basic and acidic residues" evidence="7">
    <location>
        <begin position="482"/>
        <end position="500"/>
    </location>
</feature>
<dbReference type="AlphaFoldDB" id="A0A194Q272"/>
<sequence>MAALPAGVQYGLSSESSYKENKELVFVKLTDSALKAIEDFIRNNRDKLAKPKIQFLPGNEGKISIPVPTNGTSSESTFHFSINSNAEMEGPQMSPPQGGHIDESSEHISFTNYAVVDMNIYCVVGRGSFECVRGGAGARRLECCGPLPRRMRVLANDDSYEATKDRMARTVAAEQSKCTRVIKPNQTDIGRRINKRLSHTTYSNGSAAAQLAERAERAEKERLERLERERAERAERERVERAERERVERAERERVERAERERAERAERERAERLERERVERVERERAERAERERAERPDRAERPERAVPRGAPPPHQRPPPAADVSRRSINERLIQLLALKPFKKPELYARLSSEGIKEKDRAEVNKILPKIGSLKDNCYHLRRHIWNDVNEDWPFYTEEEKRMLKRRKPQNLTPPLSSDSANSLSPRASPASGGSGSGSGGSGGKRAPAGDEDTPAAKKKRISHYRRPSPPSSGYATTSSGERHASDNEDDRTNVKKDNGYTLNFNTVKDLCPSPVKPNGFRNSPTVEQTSITEKDITNTEQLETTDLTSVPDENMTDLVDIERQYPAIASSGTRRAYKQEFSELYTEYRALYARVAQVAALFSQLEQQLRRTEPASPQRRSIEQRIVEEYQRVRNNTAYQRERRRVNYLHRKLNHIKRMVQQYDQLRNLKPERVSAASTTQAY</sequence>
<keyword evidence="5" id="KW-0539">Nucleus</keyword>
<dbReference type="InterPro" id="IPR036390">
    <property type="entry name" value="WH_DNA-bd_sf"/>
</dbReference>
<dbReference type="SUPFAM" id="SSF46785">
    <property type="entry name" value="Winged helix' DNA-binding domain"/>
    <property type="match status" value="1"/>
</dbReference>
<keyword evidence="4" id="KW-0804">Transcription</keyword>
<dbReference type="SUPFAM" id="SSF144292">
    <property type="entry name" value="occludin/ELL-like"/>
    <property type="match status" value="1"/>
</dbReference>
<feature type="compositionally biased region" description="Basic residues" evidence="7">
    <location>
        <begin position="458"/>
        <end position="468"/>
    </location>
</feature>
<feature type="compositionally biased region" description="Polar residues" evidence="7">
    <location>
        <begin position="411"/>
        <end position="425"/>
    </location>
</feature>
<reference evidence="9 10" key="1">
    <citation type="journal article" date="2015" name="Nat. Commun.">
        <title>Outbred genome sequencing and CRISPR/Cas9 gene editing in butterflies.</title>
        <authorList>
            <person name="Li X."/>
            <person name="Fan D."/>
            <person name="Zhang W."/>
            <person name="Liu G."/>
            <person name="Zhang L."/>
            <person name="Zhao L."/>
            <person name="Fang X."/>
            <person name="Chen L."/>
            <person name="Dong Y."/>
            <person name="Chen Y."/>
            <person name="Ding Y."/>
            <person name="Zhao R."/>
            <person name="Feng M."/>
            <person name="Zhu Y."/>
            <person name="Feng Y."/>
            <person name="Jiang X."/>
            <person name="Zhu D."/>
            <person name="Xiang H."/>
            <person name="Feng X."/>
            <person name="Li S."/>
            <person name="Wang J."/>
            <person name="Zhang G."/>
            <person name="Kronforst M.R."/>
            <person name="Wang W."/>
        </authorList>
    </citation>
    <scope>NUCLEOTIDE SEQUENCE [LARGE SCALE GENOMIC DNA]</scope>
    <source>
        <strain evidence="9">Ya'a_city_454_Px</strain>
        <tissue evidence="9">Whole body</tissue>
    </source>
</reference>
<dbReference type="GO" id="GO:0000987">
    <property type="term" value="F:cis-regulatory region sequence-specific DNA binding"/>
    <property type="evidence" value="ECO:0007669"/>
    <property type="project" value="TreeGrafter"/>
</dbReference>
<feature type="region of interest" description="Disordered" evidence="7">
    <location>
        <begin position="228"/>
        <end position="326"/>
    </location>
</feature>
<feature type="domain" description="OCEL" evidence="8">
    <location>
        <begin position="561"/>
        <end position="670"/>
    </location>
</feature>
<dbReference type="InterPro" id="IPR031176">
    <property type="entry name" value="ELL/occludin"/>
</dbReference>
<dbReference type="InterPro" id="IPR010844">
    <property type="entry name" value="Occludin_ELL"/>
</dbReference>
<dbReference type="PROSITE" id="PS51980">
    <property type="entry name" value="OCEL"/>
    <property type="match status" value="1"/>
</dbReference>
<comment type="subcellular location">
    <subcellularLocation>
        <location evidence="1">Nucleus</location>
    </subcellularLocation>
</comment>
<dbReference type="Pfam" id="PF07303">
    <property type="entry name" value="Occludin_ELL"/>
    <property type="match status" value="1"/>
</dbReference>
<feature type="compositionally biased region" description="Gly residues" evidence="7">
    <location>
        <begin position="434"/>
        <end position="445"/>
    </location>
</feature>
<accession>A0A194Q272</accession>
<evidence type="ECO:0000256" key="6">
    <source>
        <dbReference type="PROSITE-ProRule" id="PRU01324"/>
    </source>
</evidence>
<evidence type="ECO:0000256" key="5">
    <source>
        <dbReference type="ARBA" id="ARBA00023242"/>
    </source>
</evidence>
<evidence type="ECO:0000313" key="9">
    <source>
        <dbReference type="EMBL" id="KPI99667.1"/>
    </source>
</evidence>
<dbReference type="STRING" id="66420.A0A194Q272"/>
<name>A0A194Q272_PAPXU</name>
<evidence type="ECO:0000256" key="1">
    <source>
        <dbReference type="ARBA" id="ARBA00004123"/>
    </source>
</evidence>
<dbReference type="Gene3D" id="1.10.10.2670">
    <property type="entry name" value="E3 ubiquitin-protein ligase"/>
    <property type="match status" value="1"/>
</dbReference>
<feature type="compositionally biased region" description="Basic and acidic residues" evidence="7">
    <location>
        <begin position="228"/>
        <end position="308"/>
    </location>
</feature>
<dbReference type="Gene3D" id="6.10.140.340">
    <property type="match status" value="1"/>
</dbReference>
<evidence type="ECO:0000259" key="8">
    <source>
        <dbReference type="PROSITE" id="PS51980"/>
    </source>
</evidence>
<dbReference type="Pfam" id="PF10390">
    <property type="entry name" value="ELL"/>
    <property type="match status" value="2"/>
</dbReference>
<dbReference type="GO" id="GO:0006368">
    <property type="term" value="P:transcription elongation by RNA polymerase II"/>
    <property type="evidence" value="ECO:0007669"/>
    <property type="project" value="InterPro"/>
</dbReference>
<evidence type="ECO:0000256" key="3">
    <source>
        <dbReference type="ARBA" id="ARBA00023015"/>
    </source>
</evidence>
<organism evidence="9 10">
    <name type="scientific">Papilio xuthus</name>
    <name type="common">Asian swallowtail butterfly</name>
    <dbReference type="NCBI Taxonomy" id="66420"/>
    <lineage>
        <taxon>Eukaryota</taxon>
        <taxon>Metazoa</taxon>
        <taxon>Ecdysozoa</taxon>
        <taxon>Arthropoda</taxon>
        <taxon>Hexapoda</taxon>
        <taxon>Insecta</taxon>
        <taxon>Pterygota</taxon>
        <taxon>Neoptera</taxon>
        <taxon>Endopterygota</taxon>
        <taxon>Lepidoptera</taxon>
        <taxon>Glossata</taxon>
        <taxon>Ditrysia</taxon>
        <taxon>Papilionoidea</taxon>
        <taxon>Papilionidae</taxon>
        <taxon>Papilioninae</taxon>
        <taxon>Papilio</taxon>
    </lineage>
</organism>
<dbReference type="GO" id="GO:0042795">
    <property type="term" value="P:snRNA transcription by RNA polymerase II"/>
    <property type="evidence" value="ECO:0007669"/>
    <property type="project" value="TreeGrafter"/>
</dbReference>
<evidence type="ECO:0000256" key="4">
    <source>
        <dbReference type="ARBA" id="ARBA00023163"/>
    </source>
</evidence>
<protein>
    <recommendedName>
        <fullName evidence="8">OCEL domain-containing protein</fullName>
    </recommendedName>
</protein>
<dbReference type="EMBL" id="KQ459564">
    <property type="protein sequence ID" value="KPI99667.1"/>
    <property type="molecule type" value="Genomic_DNA"/>
</dbReference>
<keyword evidence="3" id="KW-0805">Transcription regulation</keyword>
<feature type="region of interest" description="Disordered" evidence="7">
    <location>
        <begin position="405"/>
        <end position="501"/>
    </location>
</feature>
<evidence type="ECO:0000256" key="7">
    <source>
        <dbReference type="SAM" id="MobiDB-lite"/>
    </source>
</evidence>
<dbReference type="PANTHER" id="PTHR23288">
    <property type="entry name" value="OCCLUDIN AND RNA POLYMERASE II ELONGATION FACTOR ELL"/>
    <property type="match status" value="1"/>
</dbReference>
<dbReference type="GO" id="GO:0032968">
    <property type="term" value="P:positive regulation of transcription elongation by RNA polymerase II"/>
    <property type="evidence" value="ECO:0007669"/>
    <property type="project" value="TreeGrafter"/>
</dbReference>
<comment type="similarity">
    <text evidence="2 6">Belongs to the ELL/occludin family.</text>
</comment>
<dbReference type="PANTHER" id="PTHR23288:SF17">
    <property type="entry name" value="RNA POLYMERASE II ELONGATION FACTOR ELL"/>
    <property type="match status" value="1"/>
</dbReference>
<dbReference type="Proteomes" id="UP000053268">
    <property type="component" value="Unassembled WGS sequence"/>
</dbReference>